<dbReference type="RefSeq" id="WP_077833795.1">
    <property type="nucleotide sequence ID" value="NZ_CP096983.1"/>
</dbReference>
<name>A0A1S8M9F9_9CLOT</name>
<accession>A0A1S8M9F9</accession>
<dbReference type="HAMAP" id="MF_00245">
    <property type="entry name" value="UPF0122"/>
    <property type="match status" value="1"/>
</dbReference>
<evidence type="ECO:0000256" key="1">
    <source>
        <dbReference type="ARBA" id="ARBA00008720"/>
    </source>
</evidence>
<dbReference type="PANTHER" id="PTHR40083">
    <property type="entry name" value="UPF0122 PROTEIN CBO2450/CLC_2298"/>
    <property type="match status" value="1"/>
</dbReference>
<dbReference type="Gene3D" id="1.10.10.10">
    <property type="entry name" value="Winged helix-like DNA-binding domain superfamily/Winged helix DNA-binding domain"/>
    <property type="match status" value="1"/>
</dbReference>
<keyword evidence="5" id="KW-1185">Reference proteome</keyword>
<proteinExistence type="inferred from homology"/>
<evidence type="ECO:0000313" key="5">
    <source>
        <dbReference type="Proteomes" id="UP000190951"/>
    </source>
</evidence>
<dbReference type="PANTHER" id="PTHR40083:SF1">
    <property type="entry name" value="UPF0122 PROTEIN YLXM"/>
    <property type="match status" value="1"/>
</dbReference>
<dbReference type="AlphaFoldDB" id="A0A1S8M9F9"/>
<dbReference type="InterPro" id="IPR054831">
    <property type="entry name" value="UPF0122_fam_protein"/>
</dbReference>
<dbReference type="KEGG" id="crw:CROST_023310"/>
<reference evidence="4 5" key="1">
    <citation type="submission" date="2022-04" db="EMBL/GenBank/DDBJ databases">
        <title>Genome sequence of C. roseum typestrain.</title>
        <authorList>
            <person name="Poehlein A."/>
            <person name="Schoch T."/>
            <person name="Duerre P."/>
            <person name="Daniel R."/>
        </authorList>
    </citation>
    <scope>NUCLEOTIDE SEQUENCE [LARGE SCALE GENOMIC DNA]</scope>
    <source>
        <strain evidence="4 5">DSM 7320</strain>
    </source>
</reference>
<dbReference type="EMBL" id="CP096983">
    <property type="protein sequence ID" value="URZ11614.1"/>
    <property type="molecule type" value="Genomic_DNA"/>
</dbReference>
<dbReference type="InterPro" id="IPR007394">
    <property type="entry name" value="UPF0122"/>
</dbReference>
<sequence>MEERIYLSMLLSTYGSLLTEKQVNVMKLYYDDDLSMPEIAEINNTTRQAIHDLIKRCHKMLLGYEDKLKLVDKYNRNENIKKNLKDKLCILKSKISDENNAKLIDDIEKNINSL</sequence>
<dbReference type="InterPro" id="IPR036388">
    <property type="entry name" value="WH-like_DNA-bd_sf"/>
</dbReference>
<comment type="similarity">
    <text evidence="1 3">Belongs to the UPF0122 family.</text>
</comment>
<dbReference type="NCBIfam" id="NF001072">
    <property type="entry name" value="PRK00118.2-2"/>
    <property type="match status" value="1"/>
</dbReference>
<dbReference type="NCBIfam" id="NF045758">
    <property type="entry name" value="YlxM"/>
    <property type="match status" value="1"/>
</dbReference>
<protein>
    <recommendedName>
        <fullName evidence="3">UPF0122 protein CROST_023310</fullName>
    </recommendedName>
</protein>
<evidence type="ECO:0000256" key="3">
    <source>
        <dbReference type="HAMAP-Rule" id="MF_00245"/>
    </source>
</evidence>
<evidence type="ECO:0000256" key="2">
    <source>
        <dbReference type="ARBA" id="ARBA00024764"/>
    </source>
</evidence>
<dbReference type="Proteomes" id="UP000190951">
    <property type="component" value="Chromosome"/>
</dbReference>
<organism evidence="4 5">
    <name type="scientific">Clostridium felsineum</name>
    <dbReference type="NCBI Taxonomy" id="36839"/>
    <lineage>
        <taxon>Bacteria</taxon>
        <taxon>Bacillati</taxon>
        <taxon>Bacillota</taxon>
        <taxon>Clostridia</taxon>
        <taxon>Eubacteriales</taxon>
        <taxon>Clostridiaceae</taxon>
        <taxon>Clostridium</taxon>
    </lineage>
</organism>
<gene>
    <name evidence="4" type="ORF">CROST_023310</name>
</gene>
<evidence type="ECO:0000313" key="4">
    <source>
        <dbReference type="EMBL" id="URZ11614.1"/>
    </source>
</evidence>
<comment type="function">
    <text evidence="2 3">Might take part in the signal recognition particle (SRP) pathway. This is inferred from the conservation of its genetic proximity to ftsY/ffh. May be a regulatory protein.</text>
</comment>
<dbReference type="Pfam" id="PF04297">
    <property type="entry name" value="UPF0122"/>
    <property type="match status" value="1"/>
</dbReference>
<dbReference type="STRING" id="84029.CROST_03620"/>
<dbReference type="InterPro" id="IPR013324">
    <property type="entry name" value="RNA_pol_sigma_r3/r4-like"/>
</dbReference>
<dbReference type="SUPFAM" id="SSF88659">
    <property type="entry name" value="Sigma3 and sigma4 domains of RNA polymerase sigma factors"/>
    <property type="match status" value="1"/>
</dbReference>